<evidence type="ECO:0000313" key="7">
    <source>
        <dbReference type="Proteomes" id="UP000041254"/>
    </source>
</evidence>
<dbReference type="AlphaFoldDB" id="A0A0G4G7M2"/>
<accession>A0A0G4G7M2</accession>
<dbReference type="InterPro" id="IPR002547">
    <property type="entry name" value="tRNA-bd_dom"/>
</dbReference>
<dbReference type="InParanoid" id="A0A0G4G7M2"/>
<sequence length="281" mass="30497">MRSTLPCRRERPSLRMQNDAKVSVAALSPTSISLVSSDLASFPLYRVRYGTDSTSAPLASFVFTSMQGGICRLAGLRPDTDYSVMVYGVGEAAAAHEGGSEALLASAAFKTPRQEVGEVGDISRLDMRVGRISSVEKHPDADSLYIEQIDLGEGEPRTIVSGLVKYCSPEELQGRDVIVLCNLKPRMMRGVESRGMLMRASDESKTTVEPLRPPEGSAPGDAVRVDGYQRQPYQPGDRANRAFEKVASKLRTDDQLRGTYDSAVMSTERGPCTATIEGRIS</sequence>
<dbReference type="STRING" id="1169540.A0A0G4G7M2"/>
<dbReference type="VEuPathDB" id="CryptoDB:Vbra_17201"/>
<evidence type="ECO:0000313" key="6">
    <source>
        <dbReference type="EMBL" id="CEM24605.1"/>
    </source>
</evidence>
<keyword evidence="7" id="KW-1185">Reference proteome</keyword>
<feature type="region of interest" description="Disordered" evidence="4">
    <location>
        <begin position="197"/>
        <end position="224"/>
    </location>
</feature>
<dbReference type="InterPro" id="IPR051270">
    <property type="entry name" value="Tyrosine-tRNA_ligase_regulator"/>
</dbReference>
<dbReference type="PROSITE" id="PS50886">
    <property type="entry name" value="TRBD"/>
    <property type="match status" value="1"/>
</dbReference>
<feature type="domain" description="TRNA-binding" evidence="5">
    <location>
        <begin position="121"/>
        <end position="224"/>
    </location>
</feature>
<evidence type="ECO:0000256" key="1">
    <source>
        <dbReference type="ARBA" id="ARBA00022555"/>
    </source>
</evidence>
<dbReference type="Pfam" id="PF01588">
    <property type="entry name" value="tRNA_bind"/>
    <property type="match status" value="1"/>
</dbReference>
<proteinExistence type="predicted"/>
<dbReference type="PANTHER" id="PTHR11586">
    <property type="entry name" value="TRNA-AMINOACYLATION COFACTOR ARC1 FAMILY MEMBER"/>
    <property type="match status" value="1"/>
</dbReference>
<dbReference type="CDD" id="cd02799">
    <property type="entry name" value="tRNA_bind_EMAP-II_like"/>
    <property type="match status" value="1"/>
</dbReference>
<dbReference type="EMBL" id="CDMY01000584">
    <property type="protein sequence ID" value="CEM24605.1"/>
    <property type="molecule type" value="Genomic_DNA"/>
</dbReference>
<dbReference type="PhylomeDB" id="A0A0G4G7M2"/>
<gene>
    <name evidence="6" type="ORF">Vbra_17201</name>
</gene>
<dbReference type="Proteomes" id="UP000041254">
    <property type="component" value="Unassembled WGS sequence"/>
</dbReference>
<organism evidence="6 7">
    <name type="scientific">Vitrella brassicaformis (strain CCMP3155)</name>
    <dbReference type="NCBI Taxonomy" id="1169540"/>
    <lineage>
        <taxon>Eukaryota</taxon>
        <taxon>Sar</taxon>
        <taxon>Alveolata</taxon>
        <taxon>Colpodellida</taxon>
        <taxon>Vitrellaceae</taxon>
        <taxon>Vitrella</taxon>
    </lineage>
</organism>
<evidence type="ECO:0000256" key="2">
    <source>
        <dbReference type="ARBA" id="ARBA00022884"/>
    </source>
</evidence>
<dbReference type="InterPro" id="IPR012340">
    <property type="entry name" value="NA-bd_OB-fold"/>
</dbReference>
<dbReference type="PANTHER" id="PTHR11586:SF33">
    <property type="entry name" value="AMINOACYL TRNA SYNTHASE COMPLEX-INTERACTING MULTIFUNCTIONAL PROTEIN 1"/>
    <property type="match status" value="1"/>
</dbReference>
<dbReference type="SUPFAM" id="SSF50249">
    <property type="entry name" value="Nucleic acid-binding proteins"/>
    <property type="match status" value="1"/>
</dbReference>
<evidence type="ECO:0000259" key="5">
    <source>
        <dbReference type="PROSITE" id="PS50886"/>
    </source>
</evidence>
<dbReference type="Gene3D" id="2.40.50.140">
    <property type="entry name" value="Nucleic acid-binding proteins"/>
    <property type="match status" value="1"/>
</dbReference>
<protein>
    <recommendedName>
        <fullName evidence="5">tRNA-binding domain-containing protein</fullName>
    </recommendedName>
</protein>
<dbReference type="GO" id="GO:0000049">
    <property type="term" value="F:tRNA binding"/>
    <property type="evidence" value="ECO:0007669"/>
    <property type="project" value="UniProtKB-UniRule"/>
</dbReference>
<keyword evidence="1 3" id="KW-0820">tRNA-binding</keyword>
<evidence type="ECO:0000256" key="4">
    <source>
        <dbReference type="SAM" id="MobiDB-lite"/>
    </source>
</evidence>
<name>A0A0G4G7M2_VITBC</name>
<reference evidence="6 7" key="1">
    <citation type="submission" date="2014-11" db="EMBL/GenBank/DDBJ databases">
        <authorList>
            <person name="Zhu J."/>
            <person name="Qi W."/>
            <person name="Song R."/>
        </authorList>
    </citation>
    <scope>NUCLEOTIDE SEQUENCE [LARGE SCALE GENOMIC DNA]</scope>
</reference>
<dbReference type="OrthoDB" id="19141at2759"/>
<dbReference type="OMA" id="ENEMRGR"/>
<evidence type="ECO:0000256" key="3">
    <source>
        <dbReference type="PROSITE-ProRule" id="PRU00209"/>
    </source>
</evidence>
<keyword evidence="2 3" id="KW-0694">RNA-binding</keyword>